<keyword evidence="3" id="KW-1185">Reference proteome</keyword>
<gene>
    <name evidence="2" type="ORF">AWH69_07670</name>
</gene>
<feature type="region of interest" description="Disordered" evidence="1">
    <location>
        <begin position="216"/>
        <end position="237"/>
    </location>
</feature>
<protein>
    <recommendedName>
        <fullName evidence="4">Recombinase A</fullName>
    </recommendedName>
</protein>
<dbReference type="EMBL" id="LQZG01000002">
    <property type="protein sequence ID" value="OAB87891.1"/>
    <property type="molecule type" value="Genomic_DNA"/>
</dbReference>
<feature type="compositionally biased region" description="Basic and acidic residues" evidence="1">
    <location>
        <begin position="224"/>
        <end position="237"/>
    </location>
</feature>
<dbReference type="STRING" id="262209.AWH69_07670"/>
<proteinExistence type="predicted"/>
<comment type="caution">
    <text evidence="2">The sequence shown here is derived from an EMBL/GenBank/DDBJ whole genome shotgun (WGS) entry which is preliminary data.</text>
</comment>
<sequence>MFDDVMPEIDIAALRDRVRAMERTTSTREPLSRSAVVDALVPDGLVAGCTYAVHGSHTLLLSLLAGGSAQGRWCGLVGLPDLGVESARGLGLDLERTLAVPSPGETWVETTATLVEALPLVAVRPPHTPSRADVTRLSARLRARSAALVVLLDDAPGEQTRWPGVEASVRVLSQSWTGLADGRGRLLGRELVAEVRPRSAPVRQVALVQRPDGLVGLPGASDDAAERDRRGLLEAAS</sequence>
<evidence type="ECO:0008006" key="4">
    <source>
        <dbReference type="Google" id="ProtNLM"/>
    </source>
</evidence>
<organism evidence="2 3">
    <name type="scientific">Janibacter melonis</name>
    <dbReference type="NCBI Taxonomy" id="262209"/>
    <lineage>
        <taxon>Bacteria</taxon>
        <taxon>Bacillati</taxon>
        <taxon>Actinomycetota</taxon>
        <taxon>Actinomycetes</taxon>
        <taxon>Micrococcales</taxon>
        <taxon>Intrasporangiaceae</taxon>
        <taxon>Janibacter</taxon>
    </lineage>
</organism>
<dbReference type="AlphaFoldDB" id="A0A176QDW5"/>
<accession>A0A176QDW5</accession>
<name>A0A176QDW5_9MICO</name>
<dbReference type="Proteomes" id="UP000076976">
    <property type="component" value="Unassembled WGS sequence"/>
</dbReference>
<evidence type="ECO:0000313" key="2">
    <source>
        <dbReference type="EMBL" id="OAB87891.1"/>
    </source>
</evidence>
<evidence type="ECO:0000256" key="1">
    <source>
        <dbReference type="SAM" id="MobiDB-lite"/>
    </source>
</evidence>
<evidence type="ECO:0000313" key="3">
    <source>
        <dbReference type="Proteomes" id="UP000076976"/>
    </source>
</evidence>
<reference evidence="2 3" key="1">
    <citation type="submission" date="2016-01" db="EMBL/GenBank/DDBJ databases">
        <title>Janibacter melonis strain CD11_4 genome sequencing and assembly.</title>
        <authorList>
            <person name="Nair G.R."/>
            <person name="Kaur G."/>
            <person name="Chander A.M."/>
            <person name="Mayilraj S."/>
        </authorList>
    </citation>
    <scope>NUCLEOTIDE SEQUENCE [LARGE SCALE GENOMIC DNA]</scope>
    <source>
        <strain evidence="2 3">CD11-4</strain>
    </source>
</reference>